<dbReference type="PANTHER" id="PTHR45691">
    <property type="entry name" value="PROTEIN DIAPHANOUS"/>
    <property type="match status" value="1"/>
</dbReference>
<dbReference type="Pfam" id="PF02181">
    <property type="entry name" value="FH2"/>
    <property type="match status" value="2"/>
</dbReference>
<dbReference type="RefSeq" id="XP_036354452.1">
    <property type="nucleotide sequence ID" value="XM_036498559.1"/>
</dbReference>
<dbReference type="Gene3D" id="1.10.238.150">
    <property type="entry name" value="Formin, FH3 diaphanous domain"/>
    <property type="match status" value="1"/>
</dbReference>
<dbReference type="Pfam" id="PF06371">
    <property type="entry name" value="Drf_GBD"/>
    <property type="match status" value="1"/>
</dbReference>
<feature type="region of interest" description="Disordered" evidence="4">
    <location>
        <begin position="357"/>
        <end position="391"/>
    </location>
</feature>
<dbReference type="GO" id="GO:0005884">
    <property type="term" value="C:actin filament"/>
    <property type="evidence" value="ECO:0007669"/>
    <property type="project" value="TreeGrafter"/>
</dbReference>
<feature type="coiled-coil region" evidence="3">
    <location>
        <begin position="259"/>
        <end position="286"/>
    </location>
</feature>
<dbReference type="InterPro" id="IPR015425">
    <property type="entry name" value="FH2_Formin"/>
</dbReference>
<dbReference type="SUPFAM" id="SSF101447">
    <property type="entry name" value="Formin homology 2 domain (FH2 domain)"/>
    <property type="match status" value="1"/>
</dbReference>
<dbReference type="InterPro" id="IPR051412">
    <property type="entry name" value="Formin_Homology_Diaphanous_sf"/>
</dbReference>
<proteinExistence type="inferred from homology"/>
<dbReference type="Gene3D" id="1.10.20.40">
    <property type="entry name" value="Formin, diaphanous GTPase-binding domain"/>
    <property type="match status" value="1"/>
</dbReference>
<organism evidence="6 7">
    <name type="scientific">Octopus sinensis</name>
    <name type="common">East Asian common octopus</name>
    <dbReference type="NCBI Taxonomy" id="2607531"/>
    <lineage>
        <taxon>Eukaryota</taxon>
        <taxon>Metazoa</taxon>
        <taxon>Spiralia</taxon>
        <taxon>Lophotrochozoa</taxon>
        <taxon>Mollusca</taxon>
        <taxon>Cephalopoda</taxon>
        <taxon>Coleoidea</taxon>
        <taxon>Octopodiformes</taxon>
        <taxon>Octopoda</taxon>
        <taxon>Incirrata</taxon>
        <taxon>Octopodidae</taxon>
        <taxon>Octopus</taxon>
    </lineage>
</organism>
<evidence type="ECO:0000313" key="7">
    <source>
        <dbReference type="RefSeq" id="XP_036354452.1"/>
    </source>
</evidence>
<dbReference type="InterPro" id="IPR014767">
    <property type="entry name" value="DAD_dom"/>
</dbReference>
<keyword evidence="6" id="KW-1185">Reference proteome</keyword>
<reference evidence="7" key="1">
    <citation type="submission" date="2025-08" db="UniProtKB">
        <authorList>
            <consortium name="RefSeq"/>
        </authorList>
    </citation>
    <scope>IDENTIFICATION</scope>
</reference>
<dbReference type="SUPFAM" id="SSF48371">
    <property type="entry name" value="ARM repeat"/>
    <property type="match status" value="1"/>
</dbReference>
<dbReference type="InterPro" id="IPR016024">
    <property type="entry name" value="ARM-type_fold"/>
</dbReference>
<evidence type="ECO:0000256" key="1">
    <source>
        <dbReference type="ARBA" id="ARBA00008214"/>
    </source>
</evidence>
<dbReference type="PANTHER" id="PTHR45691:SF6">
    <property type="entry name" value="PROTEIN DIAPHANOUS"/>
    <property type="match status" value="1"/>
</dbReference>
<dbReference type="GO" id="GO:0003779">
    <property type="term" value="F:actin binding"/>
    <property type="evidence" value="ECO:0007669"/>
    <property type="project" value="InterPro"/>
</dbReference>
<dbReference type="Gene3D" id="1.20.58.630">
    <property type="match status" value="1"/>
</dbReference>
<dbReference type="AlphaFoldDB" id="A0A7E6EHT9"/>
<dbReference type="Proteomes" id="UP000515154">
    <property type="component" value="Unplaced"/>
</dbReference>
<dbReference type="Gene3D" id="1.20.58.2220">
    <property type="entry name" value="Formin, FH2 domain"/>
    <property type="match status" value="1"/>
</dbReference>
<dbReference type="KEGG" id="osn:118760933"/>
<evidence type="ECO:0000256" key="4">
    <source>
        <dbReference type="SAM" id="MobiDB-lite"/>
    </source>
</evidence>
<feature type="compositionally biased region" description="Low complexity" evidence="4">
    <location>
        <begin position="371"/>
        <end position="385"/>
    </location>
</feature>
<evidence type="ECO:0000256" key="2">
    <source>
        <dbReference type="ARBA" id="ARBA00023054"/>
    </source>
</evidence>
<sequence>MNLAEEKRHPLREQTINQKKQMIRLNNSRSYTLSTLDPAAVISDLRMADHKGAKRLTLLRKLRVNIQSNKLQWIKSFGREGLIMLLSLVKKSISDALFEWSMCLQLINALVTTPDDWEFRHHLRAEFMRLGLGEMLDKCMFSTVDMCLEMLKKSSQGSTSEKSLTSILQHLIFIRDEPVICELYMKLIECCVGQIVLRKNNYDPDPAYKLFDFDMEQIICNFLYLLQDSFEGKLTENERIIEKLKTDYDDKLSTSLTSKTEAETNVSLLEAKVNMLENICRKKEQNETNELDLENVKTTPIKIVSEIKSSTDETLSPPPSQLIIQNTPILMENEDLSPSPVPLVIPDNPLSVENANIPASSEPMVIEKKSPSVSSDSPPSVENTNVPPPPEPMVIESKSPSVNSANVPPPPPPMVIRGKSPSVGNANVPPPPAPMVIGSKSPLVGSTNIPPPPAPMVIGGNSPSVGNANVPPPPPPMVIGGKSPSVGNANVPPPPPPMVIGGKSPSVGNANVPPPPGPMVKGGNSGSNVPPPPPFGMSGGNAPPPPMGNVIPNLVLPFGMKSKPTYPTTQPPTKRLNWDKVRPQTFKEESVWTKMNDENYVDDKLLEKTLQIFASKPNATIMFGQLRKSPDEIKQAFLAIDSPMLTLNLVEQFIKNLPSNDQLEMLKEIREEIDDLQDCEQCLAVAISSVTAASSEVVKSNKLSVLLNLILSVGNILNANSRNSDTYGFNVTFLTKARYFGKPVVVAHGEEGVVDSLLEALKSGSAFKKGPEQRKRRRPRSIFVFFILDDLLININC</sequence>
<dbReference type="Gene3D" id="6.10.30.30">
    <property type="match status" value="1"/>
</dbReference>
<dbReference type="SMART" id="SM01139">
    <property type="entry name" value="Drf_FH3"/>
    <property type="match status" value="1"/>
</dbReference>
<keyword evidence="2 3" id="KW-0175">Coiled coil</keyword>
<comment type="similarity">
    <text evidence="1">Belongs to the formin homology family. Diaphanous subfamily.</text>
</comment>
<dbReference type="GO" id="GO:0030041">
    <property type="term" value="P:actin filament polymerization"/>
    <property type="evidence" value="ECO:0007669"/>
    <property type="project" value="TreeGrafter"/>
</dbReference>
<evidence type="ECO:0000259" key="5">
    <source>
        <dbReference type="PROSITE" id="PS51231"/>
    </source>
</evidence>
<accession>A0A7E6EHT9</accession>
<dbReference type="InterPro" id="IPR010473">
    <property type="entry name" value="GTPase-bd"/>
</dbReference>
<evidence type="ECO:0000256" key="3">
    <source>
        <dbReference type="SAM" id="Coils"/>
    </source>
</evidence>
<evidence type="ECO:0000313" key="6">
    <source>
        <dbReference type="Proteomes" id="UP000515154"/>
    </source>
</evidence>
<dbReference type="PROSITE" id="PS51231">
    <property type="entry name" value="DAD"/>
    <property type="match status" value="1"/>
</dbReference>
<dbReference type="InterPro" id="IPR044933">
    <property type="entry name" value="DIA_GBD_sf"/>
</dbReference>
<feature type="domain" description="DAD" evidence="5">
    <location>
        <begin position="749"/>
        <end position="779"/>
    </location>
</feature>
<dbReference type="InterPro" id="IPR042201">
    <property type="entry name" value="FH2_Formin_sf"/>
</dbReference>
<protein>
    <submittedName>
        <fullName evidence="7">Protein diaphanous homolog 1-like</fullName>
    </submittedName>
</protein>
<dbReference type="InterPro" id="IPR010472">
    <property type="entry name" value="FH3_dom"/>
</dbReference>
<gene>
    <name evidence="7" type="primary">LOC118760933</name>
</gene>
<dbReference type="Pfam" id="PF06367">
    <property type="entry name" value="Drf_FH3"/>
    <property type="match status" value="2"/>
</dbReference>
<name>A0A7E6EHT9_9MOLL</name>
<dbReference type="GO" id="GO:0031267">
    <property type="term" value="F:small GTPase binding"/>
    <property type="evidence" value="ECO:0007669"/>
    <property type="project" value="InterPro"/>
</dbReference>